<dbReference type="EMBL" id="JAGYPE020000038">
    <property type="protein sequence ID" value="MCH6267573.1"/>
    <property type="molecule type" value="Genomic_DNA"/>
</dbReference>
<evidence type="ECO:0000313" key="4">
    <source>
        <dbReference type="Proteomes" id="UP000677265"/>
    </source>
</evidence>
<name>A0A942T420_9BACI</name>
<evidence type="ECO:0000313" key="2">
    <source>
        <dbReference type="EMBL" id="MBS4186015.1"/>
    </source>
</evidence>
<evidence type="ECO:0000313" key="3">
    <source>
        <dbReference type="EMBL" id="MCH6267573.1"/>
    </source>
</evidence>
<dbReference type="Proteomes" id="UP000677265">
    <property type="component" value="Unassembled WGS sequence"/>
</dbReference>
<evidence type="ECO:0000259" key="1">
    <source>
        <dbReference type="Pfam" id="PF07872"/>
    </source>
</evidence>
<accession>A0A942T420</accession>
<gene>
    <name evidence="3" type="ORF">KHB02_018805</name>
    <name evidence="2" type="ORF">KHB02_31985</name>
</gene>
<dbReference type="InterPro" id="IPR012454">
    <property type="entry name" value="DUF1659"/>
</dbReference>
<sequence>MAQALLEGSKLRLAFQVDLDEQGNPVVKTKTFSNIKKESTADQLFQVAQAISALCNYPLNKTERSDSTELTA</sequence>
<dbReference type="RefSeq" id="WP_213145815.1">
    <property type="nucleotide sequence ID" value="NZ_JAGYPE020000038.1"/>
</dbReference>
<keyword evidence="4" id="KW-1185">Reference proteome</keyword>
<feature type="domain" description="DUF1659" evidence="1">
    <location>
        <begin position="3"/>
        <end position="71"/>
    </location>
</feature>
<reference evidence="2" key="1">
    <citation type="submission" date="2021-05" db="EMBL/GenBank/DDBJ databases">
        <title>Novel Bacillus species.</title>
        <authorList>
            <person name="Liu G."/>
        </authorList>
    </citation>
    <scope>NUCLEOTIDE SEQUENCE</scope>
    <source>
        <strain evidence="2 4">FJAT-50051</strain>
    </source>
</reference>
<proteinExistence type="predicted"/>
<protein>
    <submittedName>
        <fullName evidence="2">DUF1659 domain-containing protein</fullName>
    </submittedName>
</protein>
<dbReference type="AlphaFoldDB" id="A0A942T420"/>
<organism evidence="2">
    <name type="scientific">Neobacillus citreus</name>
    <dbReference type="NCBI Taxonomy" id="2833578"/>
    <lineage>
        <taxon>Bacteria</taxon>
        <taxon>Bacillati</taxon>
        <taxon>Bacillota</taxon>
        <taxon>Bacilli</taxon>
        <taxon>Bacillales</taxon>
        <taxon>Bacillaceae</taxon>
        <taxon>Neobacillus</taxon>
    </lineage>
</organism>
<dbReference type="EMBL" id="JAGYPE010000006">
    <property type="protein sequence ID" value="MBS4186015.1"/>
    <property type="molecule type" value="Genomic_DNA"/>
</dbReference>
<comment type="caution">
    <text evidence="2">The sequence shown here is derived from an EMBL/GenBank/DDBJ whole genome shotgun (WGS) entry which is preliminary data.</text>
</comment>
<dbReference type="Pfam" id="PF07872">
    <property type="entry name" value="DUF1659"/>
    <property type="match status" value="1"/>
</dbReference>